<dbReference type="Pfam" id="PF14278">
    <property type="entry name" value="TetR_C_8"/>
    <property type="match status" value="1"/>
</dbReference>
<evidence type="ECO:0000313" key="5">
    <source>
        <dbReference type="Proteomes" id="UP000675664"/>
    </source>
</evidence>
<name>A0A8J7W7L1_9FIRM</name>
<dbReference type="InterPro" id="IPR009057">
    <property type="entry name" value="Homeodomain-like_sf"/>
</dbReference>
<dbReference type="PROSITE" id="PS50977">
    <property type="entry name" value="HTH_TETR_2"/>
    <property type="match status" value="1"/>
</dbReference>
<accession>A0A8J7W7L1</accession>
<feature type="DNA-binding region" description="H-T-H motif" evidence="2">
    <location>
        <begin position="31"/>
        <end position="50"/>
    </location>
</feature>
<dbReference type="Pfam" id="PF00440">
    <property type="entry name" value="TetR_N"/>
    <property type="match status" value="1"/>
</dbReference>
<protein>
    <submittedName>
        <fullName evidence="4">TetR/AcrR family transcriptional regulator C-terminal domain-containing protein</fullName>
    </submittedName>
</protein>
<dbReference type="AlphaFoldDB" id="A0A8J7W7L1"/>
<dbReference type="PANTHER" id="PTHR43479">
    <property type="entry name" value="ACREF/ENVCD OPERON REPRESSOR-RELATED"/>
    <property type="match status" value="1"/>
</dbReference>
<evidence type="ECO:0000313" key="4">
    <source>
        <dbReference type="EMBL" id="MBR0600421.1"/>
    </source>
</evidence>
<dbReference type="EMBL" id="JAGSND010000027">
    <property type="protein sequence ID" value="MBR0600421.1"/>
    <property type="molecule type" value="Genomic_DNA"/>
</dbReference>
<sequence>MSNSVSSNITKRILMESLKKLMASKPLNKISIRNITDDCGLNRQTFYYHFQDIYDLLQWMFEQEALANCDTISSKQDMKEHILELLKYIERNESICMSALHSLGHEHLSRFFYNSIKSLIGDAIDQIGIDLEIEEKHKNFICQYYSLSFSAIMVGWLRKEFNETPEEMAEMMDLLAHDSVRQSLERLHSIKE</sequence>
<dbReference type="Proteomes" id="UP000675664">
    <property type="component" value="Unassembled WGS sequence"/>
</dbReference>
<gene>
    <name evidence="4" type="ORF">KCX82_21360</name>
</gene>
<dbReference type="Gene3D" id="1.10.357.10">
    <property type="entry name" value="Tetracycline Repressor, domain 2"/>
    <property type="match status" value="1"/>
</dbReference>
<keyword evidence="1 2" id="KW-0238">DNA-binding</keyword>
<dbReference type="PANTHER" id="PTHR43479:SF7">
    <property type="entry name" value="TETR-FAMILY TRANSCRIPTIONAL REGULATOR"/>
    <property type="match status" value="1"/>
</dbReference>
<dbReference type="GO" id="GO:0003677">
    <property type="term" value="F:DNA binding"/>
    <property type="evidence" value="ECO:0007669"/>
    <property type="project" value="UniProtKB-UniRule"/>
</dbReference>
<dbReference type="InterPro" id="IPR050624">
    <property type="entry name" value="HTH-type_Tx_Regulator"/>
</dbReference>
<dbReference type="InterPro" id="IPR001647">
    <property type="entry name" value="HTH_TetR"/>
</dbReference>
<evidence type="ECO:0000256" key="2">
    <source>
        <dbReference type="PROSITE-ProRule" id="PRU00335"/>
    </source>
</evidence>
<evidence type="ECO:0000259" key="3">
    <source>
        <dbReference type="PROSITE" id="PS50977"/>
    </source>
</evidence>
<feature type="domain" description="HTH tetR-type" evidence="3">
    <location>
        <begin position="8"/>
        <end position="68"/>
    </location>
</feature>
<comment type="caution">
    <text evidence="4">The sequence shown here is derived from an EMBL/GenBank/DDBJ whole genome shotgun (WGS) entry which is preliminary data.</text>
</comment>
<reference evidence="4" key="1">
    <citation type="submission" date="2021-04" db="EMBL/GenBank/DDBJ databases">
        <title>Sinoanaerobacter chloroacetimidivorans sp. nov., an obligate anaerobic bacterium isolated from anaerobic sludge.</title>
        <authorList>
            <person name="Bao Y."/>
        </authorList>
    </citation>
    <scope>NUCLEOTIDE SEQUENCE</scope>
    <source>
        <strain evidence="4">BAD-6</strain>
    </source>
</reference>
<reference evidence="4" key="2">
    <citation type="submission" date="2021-04" db="EMBL/GenBank/DDBJ databases">
        <authorList>
            <person name="Liu J."/>
        </authorList>
    </citation>
    <scope>NUCLEOTIDE SEQUENCE</scope>
    <source>
        <strain evidence="4">BAD-6</strain>
    </source>
</reference>
<dbReference type="SUPFAM" id="SSF46689">
    <property type="entry name" value="Homeodomain-like"/>
    <property type="match status" value="1"/>
</dbReference>
<organism evidence="4 5">
    <name type="scientific">Sinanaerobacter chloroacetimidivorans</name>
    <dbReference type="NCBI Taxonomy" id="2818044"/>
    <lineage>
        <taxon>Bacteria</taxon>
        <taxon>Bacillati</taxon>
        <taxon>Bacillota</taxon>
        <taxon>Clostridia</taxon>
        <taxon>Peptostreptococcales</taxon>
        <taxon>Anaerovoracaceae</taxon>
        <taxon>Sinanaerobacter</taxon>
    </lineage>
</organism>
<evidence type="ECO:0000256" key="1">
    <source>
        <dbReference type="ARBA" id="ARBA00023125"/>
    </source>
</evidence>
<keyword evidence="5" id="KW-1185">Reference proteome</keyword>
<dbReference type="InterPro" id="IPR039532">
    <property type="entry name" value="TetR_C_Firmicutes"/>
</dbReference>
<dbReference type="RefSeq" id="WP_227020538.1">
    <property type="nucleotide sequence ID" value="NZ_JAGSND010000027.1"/>
</dbReference>
<proteinExistence type="predicted"/>